<sequence>MAKRGRKRQRKAATMCDATGDKDKAPETDQICLDGFPENFPSEENDGVSAQKVREFVGIEEEVLETGQKAPENSEGFRENFLPVKGNGASPQKEREFEGKEGGEVEGVAAEKKREENGKVEEDDAERVPPAKKRGRKPRNKEAISESLAKGRESRMVLDLNSRLRTPVRKVVYDDDLGSEEDGEDLGKSRRKGRVKRKTLENQELDAEKGRENCEDNVGDEEMPASKNREAIEGKGGWVLKSAEGVKVYERVGRGRKRVRFNEVDDLEVNGGLGSGGCLDGEDGNNVRTKGPKKGVKRGGSRKGNVNALRNLENNENGRDNFGGYSLRHVKVYREEKRKLNRNPEEALMCHQCQRNDKGRVIRCKTCNRRRFCVPCIQNWYPGLPEEYFAESCAVCRGNCNCKSCLRLDVPVVVKNLKLNIENDDEIEYSKYLLQVLLPFLKRLNEEQAFEREIEARRQGLSPPELKIQKSDCPFDERVYCNNCKTSIFDYHRSCLSCGEYDLCLACCREIRDGNLQGGGEDIIMEYISRGLDYLHGGKAIRTDIPSSTSSDNQVNSDNQVKSKYELKVNEDGSFPCPRKDTNECAGGLLELRSIISENKVSELVKKAEEICKLMDVCGTSVQQCSCFNPAGVVDLSSDQLRKAASREDSGDNYLYCPRAKDIQHQDLKHFQWHWMRGQPVVVSDVLQTASGLSWEPLVMWRACRQMQHTKHGKHLDVKAIDCLDWCEGDINIHQFFVGYTKGRYDNKNWPQILKLKDWPPSTLFEERLPRHGAEFISCLPFKAYTHPRNGQLNLSVHLPKECLKPDMGPKTYIAYGIAQELGRGDSVTKLHCDMSDAVNVLTHTAEVTLTPQDLANIEKLKKKHFEQDQREIYGNGQTVDEGCKENRYDEPCSLATNNQKHYSCEFGDPNNIAAAEELAGPTIQQDGDASDSSFDDRQILKGLEPVVNQEKSGNNCEISINFENGQERLQAAEGGALWDIFRREDIPKLQKYLMKHFREFRHTHCRPLEQVVDPIHDQTFYLTLEHKRKLKEEYGIEPWTFIQNLGDAVLIPAGCPHQVRNLKSCIKVALDFVSPENVGDCIHLTEEFRKLPPNHRSNEDKLEGGQSVKKMTYFAMRDAVDTLEKNARSKKTADSVSEN</sequence>
<organism evidence="9 10">
    <name type="scientific">Ziziphus jujuba var. spinosa</name>
    <dbReference type="NCBI Taxonomy" id="714518"/>
    <lineage>
        <taxon>Eukaryota</taxon>
        <taxon>Viridiplantae</taxon>
        <taxon>Streptophyta</taxon>
        <taxon>Embryophyta</taxon>
        <taxon>Tracheophyta</taxon>
        <taxon>Spermatophyta</taxon>
        <taxon>Magnoliopsida</taxon>
        <taxon>eudicotyledons</taxon>
        <taxon>Gunneridae</taxon>
        <taxon>Pentapetalae</taxon>
        <taxon>rosids</taxon>
        <taxon>fabids</taxon>
        <taxon>Rosales</taxon>
        <taxon>Rhamnaceae</taxon>
        <taxon>Paliureae</taxon>
        <taxon>Ziziphus</taxon>
    </lineage>
</organism>
<dbReference type="GO" id="GO:0032454">
    <property type="term" value="F:histone H3K9 demethylase activity"/>
    <property type="evidence" value="ECO:0007669"/>
    <property type="project" value="InterPro"/>
</dbReference>
<evidence type="ECO:0000256" key="4">
    <source>
        <dbReference type="ARBA" id="ARBA00023015"/>
    </source>
</evidence>
<keyword evidence="4" id="KW-0805">Transcription regulation</keyword>
<dbReference type="GO" id="GO:0046872">
    <property type="term" value="F:metal ion binding"/>
    <property type="evidence" value="ECO:0007669"/>
    <property type="project" value="UniProtKB-KW"/>
</dbReference>
<dbReference type="Gene3D" id="2.60.120.650">
    <property type="entry name" value="Cupin"/>
    <property type="match status" value="1"/>
</dbReference>
<feature type="region of interest" description="Disordered" evidence="7">
    <location>
        <begin position="64"/>
        <end position="154"/>
    </location>
</feature>
<dbReference type="GO" id="GO:0006357">
    <property type="term" value="P:regulation of transcription by RNA polymerase II"/>
    <property type="evidence" value="ECO:0007669"/>
    <property type="project" value="TreeGrafter"/>
</dbReference>
<name>A0A978V1E7_ZIZJJ</name>
<dbReference type="PROSITE" id="PS51184">
    <property type="entry name" value="JMJC"/>
    <property type="match status" value="1"/>
</dbReference>
<dbReference type="Pfam" id="PF02373">
    <property type="entry name" value="JmjC"/>
    <property type="match status" value="1"/>
</dbReference>
<evidence type="ECO:0000256" key="5">
    <source>
        <dbReference type="ARBA" id="ARBA00023163"/>
    </source>
</evidence>
<dbReference type="SUPFAM" id="SSF51197">
    <property type="entry name" value="Clavaminate synthase-like"/>
    <property type="match status" value="1"/>
</dbReference>
<dbReference type="GO" id="GO:0003712">
    <property type="term" value="F:transcription coregulator activity"/>
    <property type="evidence" value="ECO:0007669"/>
    <property type="project" value="TreeGrafter"/>
</dbReference>
<evidence type="ECO:0000256" key="2">
    <source>
        <dbReference type="ARBA" id="ARBA00006801"/>
    </source>
</evidence>
<dbReference type="Proteomes" id="UP000813462">
    <property type="component" value="Unassembled WGS sequence"/>
</dbReference>
<feature type="compositionally biased region" description="Basic residues" evidence="7">
    <location>
        <begin position="1"/>
        <end position="11"/>
    </location>
</feature>
<dbReference type="EMBL" id="JAEACU010000007">
    <property type="protein sequence ID" value="KAH7521180.1"/>
    <property type="molecule type" value="Genomic_DNA"/>
</dbReference>
<evidence type="ECO:0000313" key="10">
    <source>
        <dbReference type="Proteomes" id="UP000813462"/>
    </source>
</evidence>
<dbReference type="PANTHER" id="PTHR12549:SF11">
    <property type="entry name" value="LYSINE-SPECIFIC DEMETHYLASE JMJ25"/>
    <property type="match status" value="1"/>
</dbReference>
<evidence type="ECO:0000256" key="3">
    <source>
        <dbReference type="ARBA" id="ARBA00022723"/>
    </source>
</evidence>
<dbReference type="PANTHER" id="PTHR12549">
    <property type="entry name" value="JMJC DOMAIN-CONTAINING HISTONE DEMETHYLATION PROTEIN"/>
    <property type="match status" value="1"/>
</dbReference>
<comment type="subcellular location">
    <subcellularLocation>
        <location evidence="1">Nucleus</location>
    </subcellularLocation>
</comment>
<comment type="caution">
    <text evidence="9">The sequence shown here is derived from an EMBL/GenBank/DDBJ whole genome shotgun (WGS) entry which is preliminary data.</text>
</comment>
<dbReference type="InterPro" id="IPR003347">
    <property type="entry name" value="JmjC_dom"/>
</dbReference>
<evidence type="ECO:0000256" key="7">
    <source>
        <dbReference type="SAM" id="MobiDB-lite"/>
    </source>
</evidence>
<dbReference type="CDD" id="cd02208">
    <property type="entry name" value="cupin_RmlC-like"/>
    <property type="match status" value="1"/>
</dbReference>
<feature type="compositionally biased region" description="Basic residues" evidence="7">
    <location>
        <begin position="290"/>
        <end position="301"/>
    </location>
</feature>
<evidence type="ECO:0000256" key="6">
    <source>
        <dbReference type="ARBA" id="ARBA00023242"/>
    </source>
</evidence>
<feature type="region of interest" description="Disordered" evidence="7">
    <location>
        <begin position="177"/>
        <end position="224"/>
    </location>
</feature>
<feature type="domain" description="JmjC" evidence="8">
    <location>
        <begin position="788"/>
        <end position="1090"/>
    </location>
</feature>
<evidence type="ECO:0000259" key="8">
    <source>
        <dbReference type="PROSITE" id="PS51184"/>
    </source>
</evidence>
<gene>
    <name evidence="9" type="ORF">FEM48_Zijuj07G0005900</name>
</gene>
<evidence type="ECO:0000256" key="1">
    <source>
        <dbReference type="ARBA" id="ARBA00004123"/>
    </source>
</evidence>
<dbReference type="AlphaFoldDB" id="A0A978V1E7"/>
<reference evidence="9" key="1">
    <citation type="journal article" date="2021" name="Front. Plant Sci.">
        <title>Chromosome-Scale Genome Assembly for Chinese Sour Jujube and Insights Into Its Genome Evolution and Domestication Signature.</title>
        <authorList>
            <person name="Shen L.-Y."/>
            <person name="Luo H."/>
            <person name="Wang X.-L."/>
            <person name="Wang X.-M."/>
            <person name="Qiu X.-J."/>
            <person name="Liu H."/>
            <person name="Zhou S.-S."/>
            <person name="Jia K.-H."/>
            <person name="Nie S."/>
            <person name="Bao Y.-T."/>
            <person name="Zhang R.-G."/>
            <person name="Yun Q.-Z."/>
            <person name="Chai Y.-H."/>
            <person name="Lu J.-Y."/>
            <person name="Li Y."/>
            <person name="Zhao S.-W."/>
            <person name="Mao J.-F."/>
            <person name="Jia S.-G."/>
            <person name="Mao Y.-M."/>
        </authorList>
    </citation>
    <scope>NUCLEOTIDE SEQUENCE</scope>
    <source>
        <strain evidence="9">AT0</strain>
        <tissue evidence="9">Leaf</tissue>
    </source>
</reference>
<feature type="compositionally biased region" description="Basic and acidic residues" evidence="7">
    <location>
        <begin position="198"/>
        <end position="214"/>
    </location>
</feature>
<dbReference type="GO" id="GO:0000118">
    <property type="term" value="C:histone deacetylase complex"/>
    <property type="evidence" value="ECO:0007669"/>
    <property type="project" value="TreeGrafter"/>
</dbReference>
<protein>
    <recommendedName>
        <fullName evidence="8">JmjC domain-containing protein</fullName>
    </recommendedName>
</protein>
<feature type="compositionally biased region" description="Basic and acidic residues" evidence="7">
    <location>
        <begin position="92"/>
        <end position="120"/>
    </location>
</feature>
<feature type="region of interest" description="Disordered" evidence="7">
    <location>
        <begin position="1"/>
        <end position="49"/>
    </location>
</feature>
<feature type="region of interest" description="Disordered" evidence="7">
    <location>
        <begin position="280"/>
        <end position="308"/>
    </location>
</feature>
<evidence type="ECO:0000313" key="9">
    <source>
        <dbReference type="EMBL" id="KAH7521180.1"/>
    </source>
</evidence>
<keyword evidence="6" id="KW-0539">Nucleus</keyword>
<keyword evidence="3" id="KW-0479">Metal-binding</keyword>
<dbReference type="InterPro" id="IPR018866">
    <property type="entry name" value="Znf-4CXXC_R1"/>
</dbReference>
<feature type="compositionally biased region" description="Basic residues" evidence="7">
    <location>
        <begin position="130"/>
        <end position="139"/>
    </location>
</feature>
<accession>A0A978V1E7</accession>
<dbReference type="GO" id="GO:0000785">
    <property type="term" value="C:chromatin"/>
    <property type="evidence" value="ECO:0007669"/>
    <property type="project" value="TreeGrafter"/>
</dbReference>
<dbReference type="SMART" id="SM00558">
    <property type="entry name" value="JmjC"/>
    <property type="match status" value="1"/>
</dbReference>
<dbReference type="Pfam" id="PF10497">
    <property type="entry name" value="zf-4CXXC_R1"/>
    <property type="match status" value="1"/>
</dbReference>
<comment type="similarity">
    <text evidence="2">Belongs to the JARID1 histone demethylase family.</text>
</comment>
<feature type="compositionally biased region" description="Basic and acidic residues" evidence="7">
    <location>
        <begin position="140"/>
        <end position="154"/>
    </location>
</feature>
<keyword evidence="5" id="KW-0804">Transcription</keyword>
<proteinExistence type="inferred from homology"/>
<dbReference type="GO" id="GO:0031490">
    <property type="term" value="F:chromatin DNA binding"/>
    <property type="evidence" value="ECO:0007669"/>
    <property type="project" value="TreeGrafter"/>
</dbReference>
<dbReference type="InterPro" id="IPR045109">
    <property type="entry name" value="LSDs-like"/>
</dbReference>